<evidence type="ECO:0000313" key="2">
    <source>
        <dbReference type="Proteomes" id="UP000239757"/>
    </source>
</evidence>
<dbReference type="AlphaFoldDB" id="A0A2P5X7P3"/>
<reference evidence="1 2" key="1">
    <citation type="submission" date="2015-01" db="EMBL/GenBank/DDBJ databases">
        <title>Genome of allotetraploid Gossypium barbadense reveals genomic plasticity and fiber elongation in cotton evolution.</title>
        <authorList>
            <person name="Chen X."/>
            <person name="Liu X."/>
            <person name="Zhao B."/>
            <person name="Zheng H."/>
            <person name="Hu Y."/>
            <person name="Lu G."/>
            <person name="Yang C."/>
            <person name="Chen J."/>
            <person name="Shan C."/>
            <person name="Zhang L."/>
            <person name="Zhou Y."/>
            <person name="Wang L."/>
            <person name="Guo W."/>
            <person name="Bai Y."/>
            <person name="Ruan J."/>
            <person name="Shangguan X."/>
            <person name="Mao Y."/>
            <person name="Jiang J."/>
            <person name="Zhu Y."/>
            <person name="Lei J."/>
            <person name="Kang H."/>
            <person name="Chen S."/>
            <person name="He X."/>
            <person name="Wang R."/>
            <person name="Wang Y."/>
            <person name="Chen J."/>
            <person name="Wang L."/>
            <person name="Yu S."/>
            <person name="Wang B."/>
            <person name="Wei J."/>
            <person name="Song S."/>
            <person name="Lu X."/>
            <person name="Gao Z."/>
            <person name="Gu W."/>
            <person name="Deng X."/>
            <person name="Ma D."/>
            <person name="Wang S."/>
            <person name="Liang W."/>
            <person name="Fang L."/>
            <person name="Cai C."/>
            <person name="Zhu X."/>
            <person name="Zhou B."/>
            <person name="Zhang Y."/>
            <person name="Chen Z."/>
            <person name="Xu S."/>
            <person name="Zhu R."/>
            <person name="Wang S."/>
            <person name="Zhang T."/>
            <person name="Zhao G."/>
        </authorList>
    </citation>
    <scope>NUCLEOTIDE SEQUENCE [LARGE SCALE GENOMIC DNA]</scope>
    <source>
        <strain evidence="2">cv. Xinhai21</strain>
        <tissue evidence="1">Leaf</tissue>
    </source>
</reference>
<organism evidence="1 2">
    <name type="scientific">Gossypium barbadense</name>
    <name type="common">Sea Island cotton</name>
    <name type="synonym">Hibiscus barbadensis</name>
    <dbReference type="NCBI Taxonomy" id="3634"/>
    <lineage>
        <taxon>Eukaryota</taxon>
        <taxon>Viridiplantae</taxon>
        <taxon>Streptophyta</taxon>
        <taxon>Embryophyta</taxon>
        <taxon>Tracheophyta</taxon>
        <taxon>Spermatophyta</taxon>
        <taxon>Magnoliopsida</taxon>
        <taxon>eudicotyledons</taxon>
        <taxon>Gunneridae</taxon>
        <taxon>Pentapetalae</taxon>
        <taxon>rosids</taxon>
        <taxon>malvids</taxon>
        <taxon>Malvales</taxon>
        <taxon>Malvaceae</taxon>
        <taxon>Malvoideae</taxon>
        <taxon>Gossypium</taxon>
    </lineage>
</organism>
<proteinExistence type="predicted"/>
<gene>
    <name evidence="1" type="ORF">GOBAR_AA21314</name>
</gene>
<evidence type="ECO:0000313" key="1">
    <source>
        <dbReference type="EMBL" id="PPR99348.1"/>
    </source>
</evidence>
<sequence length="153" mass="18041">MDQLGFFDMREWINHWIKQYQASGLSQQSMYNAWILILWQIWKHKNQVYHDNQQPNPMTVLACDLPRILGIYNNDHPPPTISGILAFTYNYESSTFQRRFCNNKSKPFAFVYGYILCRATQTPQPTPPSQINYVENPKRQSQELSFILSATKM</sequence>
<protein>
    <submittedName>
        <fullName evidence="1">Uncharacterized protein</fullName>
    </submittedName>
</protein>
<name>A0A2P5X7P3_GOSBA</name>
<accession>A0A2P5X7P3</accession>
<dbReference type="EMBL" id="KZ665507">
    <property type="protein sequence ID" value="PPR99348.1"/>
    <property type="molecule type" value="Genomic_DNA"/>
</dbReference>
<dbReference type="Proteomes" id="UP000239757">
    <property type="component" value="Unassembled WGS sequence"/>
</dbReference>